<proteinExistence type="predicted"/>
<dbReference type="Proteomes" id="UP001529510">
    <property type="component" value="Unassembled WGS sequence"/>
</dbReference>
<comment type="caution">
    <text evidence="1">The sequence shown here is derived from an EMBL/GenBank/DDBJ whole genome shotgun (WGS) entry which is preliminary data.</text>
</comment>
<protein>
    <submittedName>
        <fullName evidence="1">Uncharacterized protein</fullName>
    </submittedName>
</protein>
<dbReference type="Gene3D" id="3.90.70.10">
    <property type="entry name" value="Cysteine proteinases"/>
    <property type="match status" value="1"/>
</dbReference>
<gene>
    <name evidence="1" type="ORF">M9458_015986</name>
</gene>
<dbReference type="AlphaFoldDB" id="A0ABD0QRP2"/>
<sequence>GQNGFNIPQVSPCPEVGAYLKMTPEELHALDPKNIQGYARRLLCDAYMCMYQ</sequence>
<organism evidence="1 2">
    <name type="scientific">Cirrhinus mrigala</name>
    <name type="common">Mrigala</name>
    <dbReference type="NCBI Taxonomy" id="683832"/>
    <lineage>
        <taxon>Eukaryota</taxon>
        <taxon>Metazoa</taxon>
        <taxon>Chordata</taxon>
        <taxon>Craniata</taxon>
        <taxon>Vertebrata</taxon>
        <taxon>Euteleostomi</taxon>
        <taxon>Actinopterygii</taxon>
        <taxon>Neopterygii</taxon>
        <taxon>Teleostei</taxon>
        <taxon>Ostariophysi</taxon>
        <taxon>Cypriniformes</taxon>
        <taxon>Cyprinidae</taxon>
        <taxon>Labeoninae</taxon>
        <taxon>Labeonini</taxon>
        <taxon>Cirrhinus</taxon>
    </lineage>
</organism>
<name>A0ABD0QRP2_CIRMR</name>
<dbReference type="EMBL" id="JAMKFB020000007">
    <property type="protein sequence ID" value="KAL0188887.1"/>
    <property type="molecule type" value="Genomic_DNA"/>
</dbReference>
<accession>A0ABD0QRP2</accession>
<feature type="non-terminal residue" evidence="1">
    <location>
        <position position="1"/>
    </location>
</feature>
<keyword evidence="2" id="KW-1185">Reference proteome</keyword>
<evidence type="ECO:0000313" key="1">
    <source>
        <dbReference type="EMBL" id="KAL0188887.1"/>
    </source>
</evidence>
<evidence type="ECO:0000313" key="2">
    <source>
        <dbReference type="Proteomes" id="UP001529510"/>
    </source>
</evidence>
<reference evidence="1 2" key="1">
    <citation type="submission" date="2024-05" db="EMBL/GenBank/DDBJ databases">
        <title>Genome sequencing and assembly of Indian major carp, Cirrhinus mrigala (Hamilton, 1822).</title>
        <authorList>
            <person name="Mohindra V."/>
            <person name="Chowdhury L.M."/>
            <person name="Lal K."/>
            <person name="Jena J.K."/>
        </authorList>
    </citation>
    <scope>NUCLEOTIDE SEQUENCE [LARGE SCALE GENOMIC DNA]</scope>
    <source>
        <strain evidence="1">CM1030</strain>
        <tissue evidence="1">Blood</tissue>
    </source>
</reference>
<feature type="non-terminal residue" evidence="1">
    <location>
        <position position="52"/>
    </location>
</feature>